<dbReference type="Proteomes" id="UP000323324">
    <property type="component" value="Unassembled WGS sequence"/>
</dbReference>
<gene>
    <name evidence="4" type="ORF">ES676_00410</name>
</gene>
<dbReference type="GO" id="GO:0016740">
    <property type="term" value="F:transferase activity"/>
    <property type="evidence" value="ECO:0007669"/>
    <property type="project" value="UniProtKB-KW"/>
</dbReference>
<sequence length="355" mass="41371">MITIILTYRNRDLNIVKKCLASLGMQDNTDFQVILIDYGSVSEYKEELCVLVENYSFVTLLRCETEQQLWCKSRAINIALKTVKTPYCFIGDIDMIYHPRFINVVEKEANKSITTYFQVGFLSKTESKKETVFNDYEIAFKSQKKATGMTLYNTELLKSINGYDEFYNGWGSEDTDVHMRLQNVGHQVNFYTKQLLMLHQWHPKNYRTKNDVTPFHSTLEQINTSYLNITELTKKVEANTMSNWGCYNKEDYDKLKSVDESYSISNKTGELIAFINGILLLKKDIVLRLEITTHKDYNTAKQKTKALLGKKTMAFDDMQMINDNLLECIIRNLRNQAYQYQFNTVTSKISLIIKL</sequence>
<dbReference type="RefSeq" id="WP_148368057.1">
    <property type="nucleotide sequence ID" value="NZ_VSKM01000001.1"/>
</dbReference>
<dbReference type="SUPFAM" id="SSF53448">
    <property type="entry name" value="Nucleotide-diphospho-sugar transferases"/>
    <property type="match status" value="1"/>
</dbReference>
<proteinExistence type="predicted"/>
<dbReference type="Pfam" id="PF02709">
    <property type="entry name" value="Glyco_transf_7C"/>
    <property type="match status" value="1"/>
</dbReference>
<protein>
    <submittedName>
        <fullName evidence="4">Glycosyltransferase</fullName>
    </submittedName>
</protein>
<dbReference type="EMBL" id="VSKM01000001">
    <property type="protein sequence ID" value="TYB80165.1"/>
    <property type="molecule type" value="Genomic_DNA"/>
</dbReference>
<dbReference type="AlphaFoldDB" id="A0A8H2QKJ6"/>
<dbReference type="Gene3D" id="3.90.550.10">
    <property type="entry name" value="Spore Coat Polysaccharide Biosynthesis Protein SpsA, Chain A"/>
    <property type="match status" value="1"/>
</dbReference>
<dbReference type="InterPro" id="IPR029044">
    <property type="entry name" value="Nucleotide-diphossugar_trans"/>
</dbReference>
<keyword evidence="1 4" id="KW-0808">Transferase</keyword>
<keyword evidence="5" id="KW-1185">Reference proteome</keyword>
<name>A0A8H2QKJ6_9FLAO</name>
<dbReference type="InterPro" id="IPR027791">
    <property type="entry name" value="Galactosyl_T_C"/>
</dbReference>
<evidence type="ECO:0000259" key="3">
    <source>
        <dbReference type="Pfam" id="PF02709"/>
    </source>
</evidence>
<accession>A0A8H2QKJ6</accession>
<organism evidence="4 5">
    <name type="scientific">Bizionia saleffrena</name>
    <dbReference type="NCBI Taxonomy" id="291189"/>
    <lineage>
        <taxon>Bacteria</taxon>
        <taxon>Pseudomonadati</taxon>
        <taxon>Bacteroidota</taxon>
        <taxon>Flavobacteriia</taxon>
        <taxon>Flavobacteriales</taxon>
        <taxon>Flavobacteriaceae</taxon>
        <taxon>Bizionia</taxon>
    </lineage>
</organism>
<evidence type="ECO:0000256" key="1">
    <source>
        <dbReference type="ARBA" id="ARBA00022679"/>
    </source>
</evidence>
<dbReference type="Pfam" id="PF00535">
    <property type="entry name" value="Glycos_transf_2"/>
    <property type="match status" value="1"/>
</dbReference>
<evidence type="ECO:0000313" key="5">
    <source>
        <dbReference type="Proteomes" id="UP000323324"/>
    </source>
</evidence>
<feature type="domain" description="Galactosyltransferase C-terminal" evidence="3">
    <location>
        <begin position="132"/>
        <end position="194"/>
    </location>
</feature>
<comment type="caution">
    <text evidence="4">The sequence shown here is derived from an EMBL/GenBank/DDBJ whole genome shotgun (WGS) entry which is preliminary data.</text>
</comment>
<reference evidence="4 5" key="1">
    <citation type="submission" date="2019-08" db="EMBL/GenBank/DDBJ databases">
        <title>Genomes of Antarctic Bizionia species.</title>
        <authorList>
            <person name="Bowman J.P."/>
        </authorList>
    </citation>
    <scope>NUCLEOTIDE SEQUENCE [LARGE SCALE GENOMIC DNA]</scope>
    <source>
        <strain evidence="4 5">HFD</strain>
    </source>
</reference>
<feature type="domain" description="Glycosyltransferase 2-like" evidence="2">
    <location>
        <begin position="3"/>
        <end position="118"/>
    </location>
</feature>
<evidence type="ECO:0000313" key="4">
    <source>
        <dbReference type="EMBL" id="TYB80165.1"/>
    </source>
</evidence>
<dbReference type="InterPro" id="IPR001173">
    <property type="entry name" value="Glyco_trans_2-like"/>
</dbReference>
<evidence type="ECO:0000259" key="2">
    <source>
        <dbReference type="Pfam" id="PF00535"/>
    </source>
</evidence>